<dbReference type="CDD" id="cd00090">
    <property type="entry name" value="HTH_ARSR"/>
    <property type="match status" value="1"/>
</dbReference>
<reference evidence="1 2" key="1">
    <citation type="journal article" date="2019" name="Nat. Microbiol.">
        <title>Mediterranean grassland soil C-N compound turnover is dependent on rainfall and depth, and is mediated by genomically divergent microorganisms.</title>
        <authorList>
            <person name="Diamond S."/>
            <person name="Andeer P.F."/>
            <person name="Li Z."/>
            <person name="Crits-Christoph A."/>
            <person name="Burstein D."/>
            <person name="Anantharaman K."/>
            <person name="Lane K.R."/>
            <person name="Thomas B.C."/>
            <person name="Pan C."/>
            <person name="Northen T.R."/>
            <person name="Banfield J.F."/>
        </authorList>
    </citation>
    <scope>NUCLEOTIDE SEQUENCE [LARGE SCALE GENOMIC DNA]</scope>
    <source>
        <strain evidence="1">WS_5</strain>
    </source>
</reference>
<dbReference type="Gene3D" id="1.10.10.10">
    <property type="entry name" value="Winged helix-like DNA-binding domain superfamily/Winged helix DNA-binding domain"/>
    <property type="match status" value="1"/>
</dbReference>
<sequence>MRDVMLVEKPEQAVALLNPLRLELLKRADEPRTCTELAEALGETPQKIYYHVKVLERAGALEKVEERRVRAIQEGYYQATARSYWLAPSLVGRVGGSRRPRDQMSLGFLLGLAEELQTDVGRLAATERETHSLGFSAQIRLAKPAERTAFLTDIQNAIQSIARKYGAVGPLRPKDDPNAFRLVFACYPRPEERSASL</sequence>
<dbReference type="InterPro" id="IPR011991">
    <property type="entry name" value="ArsR-like_HTH"/>
</dbReference>
<dbReference type="Proteomes" id="UP000320913">
    <property type="component" value="Unassembled WGS sequence"/>
</dbReference>
<dbReference type="InterPro" id="IPR036390">
    <property type="entry name" value="WH_DNA-bd_sf"/>
</dbReference>
<organism evidence="1 2">
    <name type="scientific">Eiseniibacteriota bacterium</name>
    <dbReference type="NCBI Taxonomy" id="2212470"/>
    <lineage>
        <taxon>Bacteria</taxon>
        <taxon>Candidatus Eiseniibacteriota</taxon>
    </lineage>
</organism>
<protein>
    <submittedName>
        <fullName evidence="1">Helix-turn-helix transcriptional regulator</fullName>
    </submittedName>
</protein>
<dbReference type="SUPFAM" id="SSF46785">
    <property type="entry name" value="Winged helix' DNA-binding domain"/>
    <property type="match status" value="1"/>
</dbReference>
<dbReference type="InterPro" id="IPR036388">
    <property type="entry name" value="WH-like_DNA-bd_sf"/>
</dbReference>
<proteinExistence type="predicted"/>
<dbReference type="AlphaFoldDB" id="A0A538T127"/>
<accession>A0A538T127</accession>
<dbReference type="Pfam" id="PF12840">
    <property type="entry name" value="HTH_20"/>
    <property type="match status" value="1"/>
</dbReference>
<gene>
    <name evidence="1" type="ORF">E6K75_07115</name>
</gene>
<name>A0A538T127_UNCEI</name>
<comment type="caution">
    <text evidence="1">The sequence shown here is derived from an EMBL/GenBank/DDBJ whole genome shotgun (WGS) entry which is preliminary data.</text>
</comment>
<dbReference type="EMBL" id="VBOV01000171">
    <property type="protein sequence ID" value="TMQ57341.1"/>
    <property type="molecule type" value="Genomic_DNA"/>
</dbReference>
<evidence type="ECO:0000313" key="1">
    <source>
        <dbReference type="EMBL" id="TMQ57341.1"/>
    </source>
</evidence>
<evidence type="ECO:0000313" key="2">
    <source>
        <dbReference type="Proteomes" id="UP000320913"/>
    </source>
</evidence>